<dbReference type="Proteomes" id="UP000315112">
    <property type="component" value="Unassembled WGS sequence"/>
</dbReference>
<feature type="domain" description="Heparinase II N-terminal" evidence="11">
    <location>
        <begin position="120"/>
        <end position="336"/>
    </location>
</feature>
<gene>
    <name evidence="12" type="ORF">GO485_03845</name>
    <name evidence="13" type="ORF">IP92_01428</name>
</gene>
<evidence type="ECO:0000313" key="14">
    <source>
        <dbReference type="Proteomes" id="UP000315112"/>
    </source>
</evidence>
<keyword evidence="6" id="KW-0472">Membrane</keyword>
<comment type="subcellular location">
    <subcellularLocation>
        <location evidence="2">Cell envelope</location>
    </subcellularLocation>
    <subcellularLocation>
        <location evidence="1">Membrane</location>
        <topology evidence="1">Multi-pass membrane protein</topology>
    </subcellularLocation>
</comment>
<evidence type="ECO:0000259" key="11">
    <source>
        <dbReference type="Pfam" id="PF16332"/>
    </source>
</evidence>
<reference evidence="12 15" key="3">
    <citation type="submission" date="2019-12" db="EMBL/GenBank/DDBJ databases">
        <title>Draft Genome Sequences of Six Type Strains of the Genus Massilia.</title>
        <authorList>
            <person name="Miess H."/>
            <person name="Frediansyah A."/>
            <person name="Goeker M."/>
            <person name="Gross H."/>
        </authorList>
    </citation>
    <scope>NUCLEOTIDE SEQUENCE [LARGE SCALE GENOMIC DNA]</scope>
    <source>
        <strain evidence="12 15">DSM 26639</strain>
    </source>
</reference>
<feature type="chain" id="PRO_5044618120" evidence="9">
    <location>
        <begin position="33"/>
        <end position="671"/>
    </location>
</feature>
<evidence type="ECO:0000256" key="2">
    <source>
        <dbReference type="ARBA" id="ARBA00004196"/>
    </source>
</evidence>
<dbReference type="Gene3D" id="2.70.98.70">
    <property type="match status" value="1"/>
</dbReference>
<dbReference type="Pfam" id="PF07940">
    <property type="entry name" value="Hepar_II_III_C"/>
    <property type="match status" value="1"/>
</dbReference>
<reference evidence="13 14" key="1">
    <citation type="journal article" date="2015" name="Stand. Genomic Sci.">
        <title>Genomic Encyclopedia of Bacterial and Archaeal Type Strains, Phase III: the genomes of soil and plant-associated and newly described type strains.</title>
        <authorList>
            <person name="Whitman W.B."/>
            <person name="Woyke T."/>
            <person name="Klenk H.P."/>
            <person name="Zhou Y."/>
            <person name="Lilburn T.G."/>
            <person name="Beck B.J."/>
            <person name="De Vos P."/>
            <person name="Vandamme P."/>
            <person name="Eisen J.A."/>
            <person name="Garrity G."/>
            <person name="Hugenholtz P."/>
            <person name="Kyrpides N.C."/>
        </authorList>
    </citation>
    <scope>NUCLEOTIDE SEQUENCE [LARGE SCALE GENOMIC DNA]</scope>
    <source>
        <strain evidence="13 14">CGMCC 1.10685</strain>
    </source>
</reference>
<evidence type="ECO:0000313" key="13">
    <source>
        <dbReference type="EMBL" id="TWI50199.1"/>
    </source>
</evidence>
<proteinExistence type="predicted"/>
<feature type="domain" description="Heparinase II/III-like C-terminal" evidence="10">
    <location>
        <begin position="413"/>
        <end position="594"/>
    </location>
</feature>
<evidence type="ECO:0000313" key="12">
    <source>
        <dbReference type="EMBL" id="QGZ38265.1"/>
    </source>
</evidence>
<evidence type="ECO:0000256" key="1">
    <source>
        <dbReference type="ARBA" id="ARBA00004141"/>
    </source>
</evidence>
<name>A0A562Q0J7_9BURK</name>
<dbReference type="GO" id="GO:0030313">
    <property type="term" value="C:cell envelope"/>
    <property type="evidence" value="ECO:0007669"/>
    <property type="project" value="UniProtKB-SubCell"/>
</dbReference>
<keyword evidence="15" id="KW-1185">Reference proteome</keyword>
<dbReference type="PANTHER" id="PTHR15532:SF5">
    <property type="entry name" value="SULFOTRANSFERASE DOMAIN-CONTAINING PROTEIN"/>
    <property type="match status" value="1"/>
</dbReference>
<dbReference type="GO" id="GO:0016853">
    <property type="term" value="F:isomerase activity"/>
    <property type="evidence" value="ECO:0007669"/>
    <property type="project" value="UniProtKB-KW"/>
</dbReference>
<evidence type="ECO:0000256" key="5">
    <source>
        <dbReference type="ARBA" id="ARBA00022989"/>
    </source>
</evidence>
<dbReference type="GO" id="GO:0016020">
    <property type="term" value="C:membrane"/>
    <property type="evidence" value="ECO:0007669"/>
    <property type="project" value="UniProtKB-SubCell"/>
</dbReference>
<reference evidence="13" key="2">
    <citation type="submission" date="2019-07" db="EMBL/GenBank/DDBJ databases">
        <authorList>
            <person name="Whitman W."/>
            <person name="Huntemann M."/>
            <person name="Clum A."/>
            <person name="Pillay M."/>
            <person name="Palaniappan K."/>
            <person name="Varghese N."/>
            <person name="Mikhailova N."/>
            <person name="Stamatis D."/>
            <person name="Reddy T."/>
            <person name="Daum C."/>
            <person name="Shapiro N."/>
            <person name="Ivanova N."/>
            <person name="Kyrpides N."/>
            <person name="Woyke T."/>
        </authorList>
    </citation>
    <scope>NUCLEOTIDE SEQUENCE</scope>
    <source>
        <strain evidence="13">CGMCC 1.10685</strain>
    </source>
</reference>
<dbReference type="EMBL" id="VLKW01000002">
    <property type="protein sequence ID" value="TWI50199.1"/>
    <property type="molecule type" value="Genomic_DNA"/>
</dbReference>
<dbReference type="SUPFAM" id="SSF48230">
    <property type="entry name" value="Chondroitin AC/alginate lyase"/>
    <property type="match status" value="1"/>
</dbReference>
<dbReference type="InterPro" id="IPR006311">
    <property type="entry name" value="TAT_signal"/>
</dbReference>
<evidence type="ECO:0000313" key="15">
    <source>
        <dbReference type="Proteomes" id="UP000437862"/>
    </source>
</evidence>
<dbReference type="PANTHER" id="PTHR15532">
    <property type="match status" value="1"/>
</dbReference>
<evidence type="ECO:0000256" key="4">
    <source>
        <dbReference type="ARBA" id="ARBA00022729"/>
    </source>
</evidence>
<dbReference type="RefSeq" id="WP_145873828.1">
    <property type="nucleotide sequence ID" value="NZ_CP046904.1"/>
</dbReference>
<evidence type="ECO:0000256" key="7">
    <source>
        <dbReference type="ARBA" id="ARBA00023180"/>
    </source>
</evidence>
<dbReference type="Gene3D" id="1.50.10.100">
    <property type="entry name" value="Chondroitin AC/alginate lyase"/>
    <property type="match status" value="1"/>
</dbReference>
<dbReference type="OrthoDB" id="175534at2"/>
<dbReference type="PROSITE" id="PS51318">
    <property type="entry name" value="TAT"/>
    <property type="match status" value="1"/>
</dbReference>
<evidence type="ECO:0000256" key="3">
    <source>
        <dbReference type="ARBA" id="ARBA00022692"/>
    </source>
</evidence>
<dbReference type="Proteomes" id="UP000437862">
    <property type="component" value="Chromosome"/>
</dbReference>
<dbReference type="Pfam" id="PF16332">
    <property type="entry name" value="DUF4962"/>
    <property type="match status" value="1"/>
</dbReference>
<keyword evidence="8" id="KW-0413">Isomerase</keyword>
<protein>
    <submittedName>
        <fullName evidence="12">DUF4962 domain-containing protein</fullName>
    </submittedName>
    <submittedName>
        <fullName evidence="13">Heparinase II/III-like protein</fullName>
    </submittedName>
</protein>
<evidence type="ECO:0000256" key="6">
    <source>
        <dbReference type="ARBA" id="ARBA00023136"/>
    </source>
</evidence>
<feature type="signal peptide" evidence="9">
    <location>
        <begin position="1"/>
        <end position="32"/>
    </location>
</feature>
<dbReference type="InterPro" id="IPR012480">
    <property type="entry name" value="Hepar_II_III_C"/>
</dbReference>
<organism evidence="13 14">
    <name type="scientific">Pseudoduganella flava</name>
    <dbReference type="NCBI Taxonomy" id="871742"/>
    <lineage>
        <taxon>Bacteria</taxon>
        <taxon>Pseudomonadati</taxon>
        <taxon>Pseudomonadota</taxon>
        <taxon>Betaproteobacteria</taxon>
        <taxon>Burkholderiales</taxon>
        <taxon>Oxalobacteraceae</taxon>
        <taxon>Telluria group</taxon>
        <taxon>Pseudoduganella</taxon>
    </lineage>
</organism>
<accession>A0A562Q0J7</accession>
<keyword evidence="4 9" id="KW-0732">Signal</keyword>
<dbReference type="AlphaFoldDB" id="A0A562Q0J7"/>
<evidence type="ECO:0000256" key="9">
    <source>
        <dbReference type="SAM" id="SignalP"/>
    </source>
</evidence>
<evidence type="ECO:0000259" key="10">
    <source>
        <dbReference type="Pfam" id="PF07940"/>
    </source>
</evidence>
<dbReference type="InterPro" id="IPR052447">
    <property type="entry name" value="Dermatan-Sulfate_Isomerase"/>
</dbReference>
<evidence type="ECO:0000256" key="8">
    <source>
        <dbReference type="ARBA" id="ARBA00023235"/>
    </source>
</evidence>
<keyword evidence="3" id="KW-0812">Transmembrane</keyword>
<dbReference type="GO" id="GO:0016829">
    <property type="term" value="F:lyase activity"/>
    <property type="evidence" value="ECO:0007669"/>
    <property type="project" value="InterPro"/>
</dbReference>
<dbReference type="InterPro" id="IPR032518">
    <property type="entry name" value="HepII_N"/>
</dbReference>
<dbReference type="EMBL" id="CP046904">
    <property type="protein sequence ID" value="QGZ38265.1"/>
    <property type="molecule type" value="Genomic_DNA"/>
</dbReference>
<keyword evidence="5" id="KW-1133">Transmembrane helix</keyword>
<sequence length="671" mass="72628">MNRPITRRRFLGTAALSLPALLPGLSAMPALAQDAREALGPKQGKPTRGPHPLEALMHEHPAALKQELRGVHPRVFTTAAGLADLRRRATGSHRDAWQKALAGLVAMRQEPAPPPAQERRAQNTVAIGIAGAALAYRIEGDERYLAAAKRYMDAAVSYPVWGYTYSKPDVDLAAGHLLYGLGMGYDLLFDVLSDEERKRYRDKLVRQARLLAAHFAPKPGKTYSYSQNHCFIPIAGLAVAVYAVWDDAPEAATWAALARAIFTRVLQVAAPDGYFYEGVEYWVFSMPWIVHALDAFAHAAGDDMYNHPALRNAHLYIAHSLTPNGQDIFDFGDAFEGPHTRARHGRDAARTHPGGKLHSNYNLLYRLAAVSRNQQAQGVADWMASLGHTCAEDFWTLLWHDATLPASPITALPPYHHFTDLGTVYWRSGWTKDATAFAFRAGPPEGHHAATLLAALPDWHLSMGHSHPDAGSFILYAQGTYLSGPMGYAGIPRSNLSNTLLVDGQGQANEGHGHDAFAGYPYARLDAIRMPRVELTANGAEIVADLTGAYRPELGVEKLERTFVLAGGTWTVTDRLRATRPVVLTAQVHGDSAIAAAGPQRFVVAGKPAALEVDIGTAAAKAVVEPGVVTAAGPPGNVDKGPREERGVVLRVSLPAAREATLVTRMRPVRG</sequence>
<dbReference type="InterPro" id="IPR008929">
    <property type="entry name" value="Chondroitin_lyas"/>
</dbReference>
<keyword evidence="7" id="KW-0325">Glycoprotein</keyword>